<dbReference type="InterPro" id="IPR036864">
    <property type="entry name" value="Zn2-C6_fun-type_DNA-bd_sf"/>
</dbReference>
<dbReference type="InterPro" id="IPR001138">
    <property type="entry name" value="Zn2Cys6_DnaBD"/>
</dbReference>
<keyword evidence="2" id="KW-0238">DNA-binding</keyword>
<evidence type="ECO:0000256" key="2">
    <source>
        <dbReference type="ARBA" id="ARBA00023125"/>
    </source>
</evidence>
<dbReference type="OrthoDB" id="5126878at2759"/>
<dbReference type="PANTHER" id="PTHR38111:SF6">
    <property type="entry name" value="FINGER DOMAIN PROTEIN, PUTATIVE (AFU_ORTHOLOGUE AFUA_8G01940)-RELATED"/>
    <property type="match status" value="1"/>
</dbReference>
<dbReference type="SMART" id="SM00066">
    <property type="entry name" value="GAL4"/>
    <property type="match status" value="1"/>
</dbReference>
<dbReference type="eggNOG" id="ENOG502SNE1">
    <property type="taxonomic scope" value="Eukaryota"/>
</dbReference>
<keyword evidence="8" id="KW-1185">Reference proteome</keyword>
<dbReference type="Proteomes" id="UP000030752">
    <property type="component" value="Unassembled WGS sequence"/>
</dbReference>
<feature type="compositionally biased region" description="Low complexity" evidence="5">
    <location>
        <begin position="65"/>
        <end position="84"/>
    </location>
</feature>
<dbReference type="InParanoid" id="W2S7G0"/>
<evidence type="ECO:0000256" key="5">
    <source>
        <dbReference type="SAM" id="MobiDB-lite"/>
    </source>
</evidence>
<feature type="region of interest" description="Disordered" evidence="5">
    <location>
        <begin position="62"/>
        <end position="84"/>
    </location>
</feature>
<dbReference type="InterPro" id="IPR053178">
    <property type="entry name" value="Osmoadaptation_assoc"/>
</dbReference>
<evidence type="ECO:0000256" key="4">
    <source>
        <dbReference type="ARBA" id="ARBA00023242"/>
    </source>
</evidence>
<protein>
    <recommendedName>
        <fullName evidence="6">Zn(2)-C6 fungal-type domain-containing protein</fullName>
    </recommendedName>
</protein>
<dbReference type="PROSITE" id="PS50048">
    <property type="entry name" value="ZN2_CY6_FUNGAL_2"/>
    <property type="match status" value="1"/>
</dbReference>
<dbReference type="HOGENOM" id="CLU_021599_8_0_1"/>
<dbReference type="STRING" id="1220924.W2S7G0"/>
<keyword evidence="4" id="KW-0539">Nucleus</keyword>
<dbReference type="GO" id="GO:0000981">
    <property type="term" value="F:DNA-binding transcription factor activity, RNA polymerase II-specific"/>
    <property type="evidence" value="ECO:0007669"/>
    <property type="project" value="InterPro"/>
</dbReference>
<sequence length="597" mass="67246">MVGVPRSKGCRTCVQRRVRCDQGKPVCGNCQKGNRDCVYSEGLKFQDEGVRLRRKYETKASFQGESSTASTTSLNLNSSSTESTTTTTEVIDHSIEVDDSPIVGTPVDSVHSLGIIVHGNSLFQFLEQNKYVDVSQHDRDALGPSASLLFDGSPLQQIISENPLSLASVRAPFGMQEQLFNVMHSNMFPPNQTNNIPEMLRSHGSWFKMLPPLMGGHHQVLDCAVRAVTLAHLGRLHGSTRCLEESRPWYGKTLKLLNKALLTEETGMAEETLASTIMLSFYEMFASDSNASWVAHAGGAGALIKARGPDAYRFGMAREMFIAYRHTIIIEACQRDQPCFLAEPEWRDLSKSIFHDLRSTGRDVHFLELFDLAEMLYDCMLDIPELLYRSKHFRSIWKAEKAHFPTLRDFIADLIERCSNLRQSFRIFYFKFKGALSKCRLSWTATLSDDPAIPIYYRFPNIFVASSVTGYWTINILLNIVLIELSKDIEPEKIGLYRAENRDSALEICRSVKYMLTSSFLGPFFIIFGLRISLTVLQDREERDWVVAKLFEIGQTHMAMASHVPGFEAGVDMPRVRAALSGSGFHGNVLEFEVDPL</sequence>
<dbReference type="InterPro" id="IPR021858">
    <property type="entry name" value="Fun_TF"/>
</dbReference>
<dbReference type="CDD" id="cd00067">
    <property type="entry name" value="GAL4"/>
    <property type="match status" value="1"/>
</dbReference>
<organism evidence="7 8">
    <name type="scientific">Cyphellophora europaea (strain CBS 101466)</name>
    <name type="common">Phialophora europaea</name>
    <dbReference type="NCBI Taxonomy" id="1220924"/>
    <lineage>
        <taxon>Eukaryota</taxon>
        <taxon>Fungi</taxon>
        <taxon>Dikarya</taxon>
        <taxon>Ascomycota</taxon>
        <taxon>Pezizomycotina</taxon>
        <taxon>Eurotiomycetes</taxon>
        <taxon>Chaetothyriomycetidae</taxon>
        <taxon>Chaetothyriales</taxon>
        <taxon>Cyphellophoraceae</taxon>
        <taxon>Cyphellophora</taxon>
    </lineage>
</organism>
<evidence type="ECO:0000313" key="8">
    <source>
        <dbReference type="Proteomes" id="UP000030752"/>
    </source>
</evidence>
<dbReference type="RefSeq" id="XP_008713128.1">
    <property type="nucleotide sequence ID" value="XM_008714906.1"/>
</dbReference>
<dbReference type="SUPFAM" id="SSF57701">
    <property type="entry name" value="Zn2/Cys6 DNA-binding domain"/>
    <property type="match status" value="1"/>
</dbReference>
<feature type="domain" description="Zn(2)-C6 fungal-type" evidence="6">
    <location>
        <begin position="9"/>
        <end position="39"/>
    </location>
</feature>
<dbReference type="VEuPathDB" id="FungiDB:HMPREF1541_10235"/>
<keyword evidence="1" id="KW-0805">Transcription regulation</keyword>
<dbReference type="GO" id="GO:0003677">
    <property type="term" value="F:DNA binding"/>
    <property type="evidence" value="ECO:0007669"/>
    <property type="project" value="UniProtKB-KW"/>
</dbReference>
<dbReference type="GeneID" id="19977574"/>
<evidence type="ECO:0000313" key="7">
    <source>
        <dbReference type="EMBL" id="ETN44565.1"/>
    </source>
</evidence>
<dbReference type="GO" id="GO:0008270">
    <property type="term" value="F:zinc ion binding"/>
    <property type="evidence" value="ECO:0007669"/>
    <property type="project" value="InterPro"/>
</dbReference>
<accession>W2S7G0</accession>
<dbReference type="AlphaFoldDB" id="W2S7G0"/>
<dbReference type="Pfam" id="PF11951">
    <property type="entry name" value="Fungal_trans_2"/>
    <property type="match status" value="1"/>
</dbReference>
<dbReference type="Pfam" id="PF00172">
    <property type="entry name" value="Zn_clus"/>
    <property type="match status" value="1"/>
</dbReference>
<evidence type="ECO:0000256" key="3">
    <source>
        <dbReference type="ARBA" id="ARBA00023163"/>
    </source>
</evidence>
<gene>
    <name evidence="7" type="ORF">HMPREF1541_10235</name>
</gene>
<dbReference type="PANTHER" id="PTHR38111">
    <property type="entry name" value="ZN(2)-C6 FUNGAL-TYPE DOMAIN-CONTAINING PROTEIN-RELATED"/>
    <property type="match status" value="1"/>
</dbReference>
<dbReference type="Gene3D" id="4.10.240.10">
    <property type="entry name" value="Zn(2)-C6 fungal-type DNA-binding domain"/>
    <property type="match status" value="1"/>
</dbReference>
<evidence type="ECO:0000256" key="1">
    <source>
        <dbReference type="ARBA" id="ARBA00023015"/>
    </source>
</evidence>
<reference evidence="7 8" key="1">
    <citation type="submission" date="2013-03" db="EMBL/GenBank/DDBJ databases">
        <title>The Genome Sequence of Phialophora europaea CBS 101466.</title>
        <authorList>
            <consortium name="The Broad Institute Genomics Platform"/>
            <person name="Cuomo C."/>
            <person name="de Hoog S."/>
            <person name="Gorbushina A."/>
            <person name="Walker B."/>
            <person name="Young S.K."/>
            <person name="Zeng Q."/>
            <person name="Gargeya S."/>
            <person name="Fitzgerald M."/>
            <person name="Haas B."/>
            <person name="Abouelleil A."/>
            <person name="Allen A.W."/>
            <person name="Alvarado L."/>
            <person name="Arachchi H.M."/>
            <person name="Berlin A.M."/>
            <person name="Chapman S.B."/>
            <person name="Gainer-Dewar J."/>
            <person name="Goldberg J."/>
            <person name="Griggs A."/>
            <person name="Gujja S."/>
            <person name="Hansen M."/>
            <person name="Howarth C."/>
            <person name="Imamovic A."/>
            <person name="Ireland A."/>
            <person name="Larimer J."/>
            <person name="McCowan C."/>
            <person name="Murphy C."/>
            <person name="Pearson M."/>
            <person name="Poon T.W."/>
            <person name="Priest M."/>
            <person name="Roberts A."/>
            <person name="Saif S."/>
            <person name="Shea T."/>
            <person name="Sisk P."/>
            <person name="Sykes S."/>
            <person name="Wortman J."/>
            <person name="Nusbaum C."/>
            <person name="Birren B."/>
        </authorList>
    </citation>
    <scope>NUCLEOTIDE SEQUENCE [LARGE SCALE GENOMIC DNA]</scope>
    <source>
        <strain evidence="7 8">CBS 101466</strain>
    </source>
</reference>
<evidence type="ECO:0000259" key="6">
    <source>
        <dbReference type="PROSITE" id="PS50048"/>
    </source>
</evidence>
<dbReference type="EMBL" id="KB822714">
    <property type="protein sequence ID" value="ETN44565.1"/>
    <property type="molecule type" value="Genomic_DNA"/>
</dbReference>
<name>W2S7G0_CYPE1</name>
<keyword evidence="3" id="KW-0804">Transcription</keyword>
<proteinExistence type="predicted"/>